<name>M0MK46_9EURY</name>
<keyword evidence="9" id="KW-1185">Reference proteome</keyword>
<comment type="caution">
    <text evidence="6">Lacks conserved residue(s) required for the propagation of feature annotation.</text>
</comment>
<evidence type="ECO:0000256" key="3">
    <source>
        <dbReference type="ARBA" id="ARBA00022840"/>
    </source>
</evidence>
<sequence length="391" mass="42063">MNVFEAGLVEDITIEGDSVTVEANLAQFDPRTSTEVMDTMLHAVRDVAGVESAHVEPAEVDTGDRVSIAEIDTVIAVASTKGGVGKSTVATQLACTFAADRDVGLFDADIFGPNVPSLLDVDGPILSDDDDNPIPATVGGMEVISVGLMTEGGPLAWRGAMAHDALSDLFADTAWDDPDTLVIDLPPGTSDVLLTTLQEVPIDGVVFVTTPFHTSVEDTRRSRRLFEENGVPVLGYVLNMDHFVCDDCEKNHDMFPGGTLTEELDMPALTRLPFSPDLQAQPKPGTAPEAFERLAESVGEQLDDADRLELPEDPVDIRGLEAQQRVERVRGTFESLDSGESLYLVSDRDPTPVGEFLVTLTGTDGDPTDVLPEFTTERRGLEKWVLKAVSP</sequence>
<evidence type="ECO:0000256" key="1">
    <source>
        <dbReference type="ARBA" id="ARBA00022723"/>
    </source>
</evidence>
<keyword evidence="3 6" id="KW-0067">ATP-binding</keyword>
<dbReference type="PANTHER" id="PTHR42961">
    <property type="entry name" value="IRON-SULFUR PROTEIN NUBPL"/>
    <property type="match status" value="1"/>
</dbReference>
<feature type="domain" description="DUF2249" evidence="7">
    <location>
        <begin position="315"/>
        <end position="361"/>
    </location>
</feature>
<keyword evidence="1 6" id="KW-0479">Metal-binding</keyword>
<dbReference type="InterPro" id="IPR018720">
    <property type="entry name" value="DUF2249"/>
</dbReference>
<dbReference type="InterPro" id="IPR044304">
    <property type="entry name" value="NUBPL-like"/>
</dbReference>
<dbReference type="InParanoid" id="M0MK46"/>
<comment type="caution">
    <text evidence="8">The sequence shown here is derived from an EMBL/GenBank/DDBJ whole genome shotgun (WGS) entry which is preliminary data.</text>
</comment>
<dbReference type="InterPro" id="IPR033756">
    <property type="entry name" value="YlxH/NBP35"/>
</dbReference>
<evidence type="ECO:0000256" key="4">
    <source>
        <dbReference type="ARBA" id="ARBA00023004"/>
    </source>
</evidence>
<evidence type="ECO:0000256" key="6">
    <source>
        <dbReference type="HAMAP-Rule" id="MF_02040"/>
    </source>
</evidence>
<accession>M0MK46</accession>
<dbReference type="GO" id="GO:0051539">
    <property type="term" value="F:4 iron, 4 sulfur cluster binding"/>
    <property type="evidence" value="ECO:0007669"/>
    <property type="project" value="TreeGrafter"/>
</dbReference>
<dbReference type="Proteomes" id="UP000011669">
    <property type="component" value="Unassembled WGS sequence"/>
</dbReference>
<dbReference type="Pfam" id="PF10609">
    <property type="entry name" value="ParA"/>
    <property type="match status" value="1"/>
</dbReference>
<proteinExistence type="inferred from homology"/>
<keyword evidence="4 6" id="KW-0408">Iron</keyword>
<dbReference type="GO" id="GO:0046872">
    <property type="term" value="F:metal ion binding"/>
    <property type="evidence" value="ECO:0007669"/>
    <property type="project" value="UniProtKB-KW"/>
</dbReference>
<evidence type="ECO:0000256" key="2">
    <source>
        <dbReference type="ARBA" id="ARBA00022741"/>
    </source>
</evidence>
<dbReference type="AlphaFoldDB" id="M0MK46"/>
<comment type="subunit">
    <text evidence="6">Homodimer.</text>
</comment>
<keyword evidence="5 6" id="KW-0411">Iron-sulfur</keyword>
<keyword evidence="6" id="KW-0378">Hydrolase</keyword>
<evidence type="ECO:0000313" key="8">
    <source>
        <dbReference type="EMBL" id="EMA46052.1"/>
    </source>
</evidence>
<dbReference type="GO" id="GO:0016226">
    <property type="term" value="P:iron-sulfur cluster assembly"/>
    <property type="evidence" value="ECO:0007669"/>
    <property type="project" value="InterPro"/>
</dbReference>
<dbReference type="PATRIC" id="fig|1227455.4.peg.1037"/>
<dbReference type="Pfam" id="PF10006">
    <property type="entry name" value="DUF2249"/>
    <property type="match status" value="1"/>
</dbReference>
<organism evidence="8 9">
    <name type="scientific">Halococcus saccharolyticus DSM 5350</name>
    <dbReference type="NCBI Taxonomy" id="1227455"/>
    <lineage>
        <taxon>Archaea</taxon>
        <taxon>Methanobacteriati</taxon>
        <taxon>Methanobacteriota</taxon>
        <taxon>Stenosarchaea group</taxon>
        <taxon>Halobacteria</taxon>
        <taxon>Halobacteriales</taxon>
        <taxon>Halococcaceae</taxon>
        <taxon>Halococcus</taxon>
    </lineage>
</organism>
<dbReference type="InterPro" id="IPR027417">
    <property type="entry name" value="P-loop_NTPase"/>
</dbReference>
<evidence type="ECO:0000259" key="7">
    <source>
        <dbReference type="Pfam" id="PF10006"/>
    </source>
</evidence>
<protein>
    <recommendedName>
        <fullName evidence="6">Iron-sulfur cluster carrier protein</fullName>
    </recommendedName>
</protein>
<evidence type="ECO:0000313" key="9">
    <source>
        <dbReference type="Proteomes" id="UP000011669"/>
    </source>
</evidence>
<dbReference type="GO" id="GO:0140663">
    <property type="term" value="F:ATP-dependent FeS chaperone activity"/>
    <property type="evidence" value="ECO:0007669"/>
    <property type="project" value="InterPro"/>
</dbReference>
<keyword evidence="2 6" id="KW-0547">Nucleotide-binding</keyword>
<comment type="function">
    <text evidence="6">Binds and transfers iron-sulfur (Fe-S) clusters to target apoproteins. Can hydrolyze ATP.</text>
</comment>
<dbReference type="CDD" id="cd02037">
    <property type="entry name" value="Mrp_NBP35"/>
    <property type="match status" value="1"/>
</dbReference>
<comment type="similarity">
    <text evidence="6">Belongs to the Mrp/NBP35 ATP-binding proteins family.</text>
</comment>
<dbReference type="GO" id="GO:0016887">
    <property type="term" value="F:ATP hydrolysis activity"/>
    <property type="evidence" value="ECO:0007669"/>
    <property type="project" value="UniProtKB-UniRule"/>
</dbReference>
<dbReference type="GO" id="GO:0005524">
    <property type="term" value="F:ATP binding"/>
    <property type="evidence" value="ECO:0007669"/>
    <property type="project" value="UniProtKB-UniRule"/>
</dbReference>
<dbReference type="SUPFAM" id="SSF52540">
    <property type="entry name" value="P-loop containing nucleoside triphosphate hydrolases"/>
    <property type="match status" value="1"/>
</dbReference>
<gene>
    <name evidence="8" type="ORF">C449_05087</name>
</gene>
<dbReference type="OrthoDB" id="8297at2157"/>
<dbReference type="HAMAP" id="MF_02040">
    <property type="entry name" value="Mrp_NBP35"/>
    <property type="match status" value="1"/>
</dbReference>
<dbReference type="PANTHER" id="PTHR42961:SF2">
    <property type="entry name" value="IRON-SULFUR PROTEIN NUBPL"/>
    <property type="match status" value="1"/>
</dbReference>
<dbReference type="InterPro" id="IPR019591">
    <property type="entry name" value="Mrp/NBP35_ATP-bd"/>
</dbReference>
<dbReference type="EMBL" id="AOMD01000015">
    <property type="protein sequence ID" value="EMA46052.1"/>
    <property type="molecule type" value="Genomic_DNA"/>
</dbReference>
<reference evidence="8 9" key="1">
    <citation type="journal article" date="2014" name="PLoS Genet.">
        <title>Phylogenetically driven sequencing of extremely halophilic archaea reveals strategies for static and dynamic osmo-response.</title>
        <authorList>
            <person name="Becker E.A."/>
            <person name="Seitzer P.M."/>
            <person name="Tritt A."/>
            <person name="Larsen D."/>
            <person name="Krusor M."/>
            <person name="Yao A.I."/>
            <person name="Wu D."/>
            <person name="Madern D."/>
            <person name="Eisen J.A."/>
            <person name="Darling A.E."/>
            <person name="Facciotti M.T."/>
        </authorList>
    </citation>
    <scope>NUCLEOTIDE SEQUENCE [LARGE SCALE GENOMIC DNA]</scope>
    <source>
        <strain evidence="8 9">DSM 5350</strain>
    </source>
</reference>
<dbReference type="Gene3D" id="3.40.50.300">
    <property type="entry name" value="P-loop containing nucleotide triphosphate hydrolases"/>
    <property type="match status" value="1"/>
</dbReference>
<dbReference type="STRING" id="1227455.C449_05087"/>
<evidence type="ECO:0000256" key="5">
    <source>
        <dbReference type="ARBA" id="ARBA00023014"/>
    </source>
</evidence>